<evidence type="ECO:0000313" key="2">
    <source>
        <dbReference type="EMBL" id="KNE63059.1"/>
    </source>
</evidence>
<evidence type="ECO:0000259" key="1">
    <source>
        <dbReference type="PROSITE" id="PS50086"/>
    </source>
</evidence>
<dbReference type="EMBL" id="GG745341">
    <property type="protein sequence ID" value="KNE63059.1"/>
    <property type="molecule type" value="Genomic_DNA"/>
</dbReference>
<keyword evidence="3" id="KW-1185">Reference proteome</keyword>
<dbReference type="GO" id="GO:0031267">
    <property type="term" value="F:small GTPase binding"/>
    <property type="evidence" value="ECO:0007669"/>
    <property type="project" value="TreeGrafter"/>
</dbReference>
<dbReference type="SUPFAM" id="SSF47923">
    <property type="entry name" value="Ypt/Rab-GAP domain of gyp1p"/>
    <property type="match status" value="2"/>
</dbReference>
<proteinExistence type="predicted"/>
<dbReference type="Pfam" id="PF00566">
    <property type="entry name" value="RabGAP-TBC"/>
    <property type="match status" value="1"/>
</dbReference>
<dbReference type="Gene3D" id="1.10.8.270">
    <property type="entry name" value="putative rabgap domain of human tbc1 domain family member 14 like domains"/>
    <property type="match status" value="1"/>
</dbReference>
<reference evidence="2 3" key="1">
    <citation type="submission" date="2009-11" db="EMBL/GenBank/DDBJ databases">
        <title>Annotation of Allomyces macrogynus ATCC 38327.</title>
        <authorList>
            <consortium name="The Broad Institute Genome Sequencing Platform"/>
            <person name="Russ C."/>
            <person name="Cuomo C."/>
            <person name="Burger G."/>
            <person name="Gray M.W."/>
            <person name="Holland P.W.H."/>
            <person name="King N."/>
            <person name="Lang F.B.F."/>
            <person name="Roger A.J."/>
            <person name="Ruiz-Trillo I."/>
            <person name="Young S.K."/>
            <person name="Zeng Q."/>
            <person name="Gargeya S."/>
            <person name="Fitzgerald M."/>
            <person name="Haas B."/>
            <person name="Abouelleil A."/>
            <person name="Alvarado L."/>
            <person name="Arachchi H.M."/>
            <person name="Berlin A."/>
            <person name="Chapman S.B."/>
            <person name="Gearin G."/>
            <person name="Goldberg J."/>
            <person name="Griggs A."/>
            <person name="Gujja S."/>
            <person name="Hansen M."/>
            <person name="Heiman D."/>
            <person name="Howarth C."/>
            <person name="Larimer J."/>
            <person name="Lui A."/>
            <person name="MacDonald P.J.P."/>
            <person name="McCowen C."/>
            <person name="Montmayeur A."/>
            <person name="Murphy C."/>
            <person name="Neiman D."/>
            <person name="Pearson M."/>
            <person name="Priest M."/>
            <person name="Roberts A."/>
            <person name="Saif S."/>
            <person name="Shea T."/>
            <person name="Sisk P."/>
            <person name="Stolte C."/>
            <person name="Sykes S."/>
            <person name="Wortman J."/>
            <person name="Nusbaum C."/>
            <person name="Birren B."/>
        </authorList>
    </citation>
    <scope>NUCLEOTIDE SEQUENCE [LARGE SCALE GENOMIC DNA]</scope>
    <source>
        <strain evidence="2 3">ATCC 38327</strain>
    </source>
</reference>
<protein>
    <recommendedName>
        <fullName evidence="1">Rab-GAP TBC domain-containing protein</fullName>
    </recommendedName>
</protein>
<accession>A0A0L0SL05</accession>
<evidence type="ECO:0000313" key="3">
    <source>
        <dbReference type="Proteomes" id="UP000054350"/>
    </source>
</evidence>
<dbReference type="STRING" id="578462.A0A0L0SL05"/>
<dbReference type="FunFam" id="1.10.8.270:FF:000016">
    <property type="entry name" value="TBC1 domain family member 2A"/>
    <property type="match status" value="1"/>
</dbReference>
<dbReference type="PROSITE" id="PS50086">
    <property type="entry name" value="TBC_RABGAP"/>
    <property type="match status" value="1"/>
</dbReference>
<dbReference type="OrthoDB" id="159449at2759"/>
<feature type="domain" description="Rab-GAP TBC" evidence="1">
    <location>
        <begin position="194"/>
        <end position="378"/>
    </location>
</feature>
<dbReference type="PANTHER" id="PTHR47219">
    <property type="entry name" value="RAB GTPASE-ACTIVATING PROTEIN 1-LIKE"/>
    <property type="match status" value="1"/>
</dbReference>
<dbReference type="VEuPathDB" id="FungiDB:AMAG_08225"/>
<sequence length="473" mass="52911">MTSQTVHCDRVLALSLPILPAPFAFRFSRVGHDAARPSLTARPPRAIRSFGPSSCRRAVHASRPRLLQQTTCPTLKTSQFASASARVTLSTLPRPRRMYSTCRLLDDLDAPHRLASRGLGSAPYLASRRTMDEPIGSPTSVRSAAGDDRAAELDETLMQWIAVLKDWELVRDQAETDRGKRAVLKKIVEMCPNGVPNEIRPVVWQKVLDVDKYRKPGLFDELVARAPLPIYDQIEKDIGRTYPHHVMFKDPSSSGQAQLASVLKAYAQFNPQVGYTQGMNFITGLLLLHMPPEEAFFTLVALMASHRFPHHDASLQSLHVSIQVFDDLVAHHLPKLYARLTEQHVSAITYLPRWWMSGWDICPWGCRVRVWDCVMSEGYAAFHRASLAILACVQDHVMHTHESEVLDVLLHPLARDLQPALFSAQYRALSSVTAARIDRLHAKYDPPKAVLVAPAPLDAGGLVARLLNTFRKK</sequence>
<dbReference type="Gene3D" id="1.10.472.80">
    <property type="entry name" value="Ypt/Rab-GAP domain of gyp1p, domain 3"/>
    <property type="match status" value="1"/>
</dbReference>
<dbReference type="InterPro" id="IPR050302">
    <property type="entry name" value="Rab_GAP_TBC_domain"/>
</dbReference>
<dbReference type="SMART" id="SM00164">
    <property type="entry name" value="TBC"/>
    <property type="match status" value="1"/>
</dbReference>
<dbReference type="GO" id="GO:0005096">
    <property type="term" value="F:GTPase activator activity"/>
    <property type="evidence" value="ECO:0007669"/>
    <property type="project" value="TreeGrafter"/>
</dbReference>
<dbReference type="InterPro" id="IPR000195">
    <property type="entry name" value="Rab-GAP-TBC_dom"/>
</dbReference>
<dbReference type="AlphaFoldDB" id="A0A0L0SL05"/>
<gene>
    <name evidence="2" type="ORF">AMAG_08225</name>
</gene>
<organism evidence="2 3">
    <name type="scientific">Allomyces macrogynus (strain ATCC 38327)</name>
    <name type="common">Allomyces javanicus var. macrogynus</name>
    <dbReference type="NCBI Taxonomy" id="578462"/>
    <lineage>
        <taxon>Eukaryota</taxon>
        <taxon>Fungi</taxon>
        <taxon>Fungi incertae sedis</taxon>
        <taxon>Blastocladiomycota</taxon>
        <taxon>Blastocladiomycetes</taxon>
        <taxon>Blastocladiales</taxon>
        <taxon>Blastocladiaceae</taxon>
        <taxon>Allomyces</taxon>
    </lineage>
</organism>
<dbReference type="InterPro" id="IPR035969">
    <property type="entry name" value="Rab-GAP_TBC_sf"/>
</dbReference>
<dbReference type="eggNOG" id="KOG4436">
    <property type="taxonomic scope" value="Eukaryota"/>
</dbReference>
<dbReference type="OMA" id="VMHTHES"/>
<reference evidence="3" key="2">
    <citation type="submission" date="2009-11" db="EMBL/GenBank/DDBJ databases">
        <title>The Genome Sequence of Allomyces macrogynus strain ATCC 38327.</title>
        <authorList>
            <consortium name="The Broad Institute Genome Sequencing Platform"/>
            <person name="Russ C."/>
            <person name="Cuomo C."/>
            <person name="Shea T."/>
            <person name="Young S.K."/>
            <person name="Zeng Q."/>
            <person name="Koehrsen M."/>
            <person name="Haas B."/>
            <person name="Borodovsky M."/>
            <person name="Guigo R."/>
            <person name="Alvarado L."/>
            <person name="Berlin A."/>
            <person name="Borenstein D."/>
            <person name="Chen Z."/>
            <person name="Engels R."/>
            <person name="Freedman E."/>
            <person name="Gellesch M."/>
            <person name="Goldberg J."/>
            <person name="Griggs A."/>
            <person name="Gujja S."/>
            <person name="Heiman D."/>
            <person name="Hepburn T."/>
            <person name="Howarth C."/>
            <person name="Jen D."/>
            <person name="Larson L."/>
            <person name="Lewis B."/>
            <person name="Mehta T."/>
            <person name="Park D."/>
            <person name="Pearson M."/>
            <person name="Roberts A."/>
            <person name="Saif S."/>
            <person name="Shenoy N."/>
            <person name="Sisk P."/>
            <person name="Stolte C."/>
            <person name="Sykes S."/>
            <person name="Walk T."/>
            <person name="White J."/>
            <person name="Yandava C."/>
            <person name="Burger G."/>
            <person name="Gray M.W."/>
            <person name="Holland P.W.H."/>
            <person name="King N."/>
            <person name="Lang F.B.F."/>
            <person name="Roger A.J."/>
            <person name="Ruiz-Trillo I."/>
            <person name="Lander E."/>
            <person name="Nusbaum C."/>
        </authorList>
    </citation>
    <scope>NUCLEOTIDE SEQUENCE [LARGE SCALE GENOMIC DNA]</scope>
    <source>
        <strain evidence="3">ATCC 38327</strain>
    </source>
</reference>
<name>A0A0L0SL05_ALLM3</name>
<dbReference type="Proteomes" id="UP000054350">
    <property type="component" value="Unassembled WGS sequence"/>
</dbReference>
<dbReference type="PANTHER" id="PTHR47219:SF9">
    <property type="entry name" value="GTPASE ACTIVATING PROTEIN AND CENTROSOME-ASSOCIATED, ISOFORM B"/>
    <property type="match status" value="1"/>
</dbReference>